<dbReference type="FunFam" id="1.10.10.10:FF:000214">
    <property type="entry name" value="Methylated-DNA--protein-cysteine methyltransferase"/>
    <property type="match status" value="1"/>
</dbReference>
<evidence type="ECO:0000256" key="6">
    <source>
        <dbReference type="ARBA" id="ARBA00023204"/>
    </source>
</evidence>
<name>L7KI19_9ACTN</name>
<evidence type="ECO:0000256" key="1">
    <source>
        <dbReference type="ARBA" id="ARBA00001286"/>
    </source>
</evidence>
<dbReference type="GO" id="GO:0032259">
    <property type="term" value="P:methylation"/>
    <property type="evidence" value="ECO:0007669"/>
    <property type="project" value="UniProtKB-KW"/>
</dbReference>
<feature type="domain" description="Methylated-DNA-[protein]-cysteine S-methyltransferase DNA binding" evidence="9">
    <location>
        <begin position="89"/>
        <end position="167"/>
    </location>
</feature>
<comment type="caution">
    <text evidence="11">The sequence shown here is derived from an EMBL/GenBank/DDBJ whole genome shotgun (WGS) entry which is preliminary data.</text>
</comment>
<comment type="similarity">
    <text evidence="2 8">Belongs to the MGMT family.</text>
</comment>
<dbReference type="GO" id="GO:0005737">
    <property type="term" value="C:cytoplasm"/>
    <property type="evidence" value="ECO:0007669"/>
    <property type="project" value="UniProtKB-SubCell"/>
</dbReference>
<comment type="catalytic activity">
    <reaction evidence="1 8">
        <text>a 4-O-methyl-thymidine in DNA + L-cysteinyl-[protein] = a thymidine in DNA + S-methyl-L-cysteinyl-[protein]</text>
        <dbReference type="Rhea" id="RHEA:53428"/>
        <dbReference type="Rhea" id="RHEA-COMP:10131"/>
        <dbReference type="Rhea" id="RHEA-COMP:10132"/>
        <dbReference type="Rhea" id="RHEA-COMP:13555"/>
        <dbReference type="Rhea" id="RHEA-COMP:13556"/>
        <dbReference type="ChEBI" id="CHEBI:29950"/>
        <dbReference type="ChEBI" id="CHEBI:82612"/>
        <dbReference type="ChEBI" id="CHEBI:137386"/>
        <dbReference type="ChEBI" id="CHEBI:137387"/>
        <dbReference type="EC" id="2.1.1.63"/>
    </reaction>
</comment>
<comment type="subcellular location">
    <subcellularLocation>
        <location evidence="8">Cytoplasm</location>
    </subcellularLocation>
</comment>
<evidence type="ECO:0000313" key="11">
    <source>
        <dbReference type="EMBL" id="GAC48500.1"/>
    </source>
</evidence>
<keyword evidence="3 8" id="KW-0489">Methyltransferase</keyword>
<feature type="active site" description="Nucleophile; methyl group acceptor" evidence="8">
    <location>
        <position position="139"/>
    </location>
</feature>
<dbReference type="SUPFAM" id="SSF53155">
    <property type="entry name" value="Methylated DNA-protein cysteine methyltransferase domain"/>
    <property type="match status" value="1"/>
</dbReference>
<dbReference type="NCBIfam" id="TIGR00589">
    <property type="entry name" value="ogt"/>
    <property type="match status" value="1"/>
</dbReference>
<dbReference type="OrthoDB" id="9802228at2"/>
<dbReference type="InterPro" id="IPR036217">
    <property type="entry name" value="MethylDNA_cys_MeTrfase_DNAb"/>
</dbReference>
<dbReference type="eggNOG" id="COG0350">
    <property type="taxonomic scope" value="Bacteria"/>
</dbReference>
<dbReference type="SUPFAM" id="SSF46767">
    <property type="entry name" value="Methylated DNA-protein cysteine methyltransferase, C-terminal domain"/>
    <property type="match status" value="1"/>
</dbReference>
<comment type="catalytic activity">
    <reaction evidence="7 8">
        <text>a 6-O-methyl-2'-deoxyguanosine in DNA + L-cysteinyl-[protein] = S-methyl-L-cysteinyl-[protein] + a 2'-deoxyguanosine in DNA</text>
        <dbReference type="Rhea" id="RHEA:24000"/>
        <dbReference type="Rhea" id="RHEA-COMP:10131"/>
        <dbReference type="Rhea" id="RHEA-COMP:10132"/>
        <dbReference type="Rhea" id="RHEA-COMP:11367"/>
        <dbReference type="Rhea" id="RHEA-COMP:11368"/>
        <dbReference type="ChEBI" id="CHEBI:29950"/>
        <dbReference type="ChEBI" id="CHEBI:82612"/>
        <dbReference type="ChEBI" id="CHEBI:85445"/>
        <dbReference type="ChEBI" id="CHEBI:85448"/>
        <dbReference type="EC" id="2.1.1.63"/>
    </reaction>
</comment>
<dbReference type="InterPro" id="IPR008332">
    <property type="entry name" value="MethylG_MeTrfase_N"/>
</dbReference>
<keyword evidence="8" id="KW-0963">Cytoplasm</keyword>
<dbReference type="Gene3D" id="3.30.160.70">
    <property type="entry name" value="Methylated DNA-protein cysteine methyltransferase domain"/>
    <property type="match status" value="1"/>
</dbReference>
<dbReference type="EC" id="2.1.1.63" evidence="8"/>
<feature type="domain" description="Methylguanine DNA methyltransferase ribonuclease-like" evidence="10">
    <location>
        <begin position="13"/>
        <end position="83"/>
    </location>
</feature>
<evidence type="ECO:0000256" key="5">
    <source>
        <dbReference type="ARBA" id="ARBA00022763"/>
    </source>
</evidence>
<reference evidence="11 12" key="1">
    <citation type="submission" date="2012-12" db="EMBL/GenBank/DDBJ databases">
        <title>Whole genome shotgun sequence of Gordonia aichiensis NBRC 108223.</title>
        <authorList>
            <person name="Isaki-Nakamura S."/>
            <person name="Hosoyama A."/>
            <person name="Tsuchikane K."/>
            <person name="Ando Y."/>
            <person name="Baba S."/>
            <person name="Ohji S."/>
            <person name="Hamada M."/>
            <person name="Tamura T."/>
            <person name="Yamazoe A."/>
            <person name="Yamazaki S."/>
            <person name="Fujita N."/>
        </authorList>
    </citation>
    <scope>NUCLEOTIDE SEQUENCE [LARGE SCALE GENOMIC DNA]</scope>
    <source>
        <strain evidence="11 12">NBRC 108223</strain>
    </source>
</reference>
<evidence type="ECO:0000259" key="9">
    <source>
        <dbReference type="Pfam" id="PF01035"/>
    </source>
</evidence>
<keyword evidence="4 8" id="KW-0808">Transferase</keyword>
<keyword evidence="12" id="KW-1185">Reference proteome</keyword>
<dbReference type="Pfam" id="PF02870">
    <property type="entry name" value="Methyltransf_1N"/>
    <property type="match status" value="1"/>
</dbReference>
<dbReference type="HAMAP" id="MF_00772">
    <property type="entry name" value="OGT"/>
    <property type="match status" value="1"/>
</dbReference>
<sequence>MTEADTTTHADKRYMTIHTALGAISLTATDDVITGIYFVDQRHRPAVEEFGPEVVDDPLLDAASNQLKEYLAGERTVFDLAVRTSGDSFHEAVWAVLRDIPYGTTTSYGSVAAAIGAPRQAQRVGQAVGRNPVGIVIPCHQVVGADGALTGYAGGLDRKRLLLELEEPEEVRASRLF</sequence>
<evidence type="ECO:0000259" key="10">
    <source>
        <dbReference type="Pfam" id="PF02870"/>
    </source>
</evidence>
<dbReference type="InterPro" id="IPR036631">
    <property type="entry name" value="MGMT_N_sf"/>
</dbReference>
<dbReference type="EMBL" id="BANR01000005">
    <property type="protein sequence ID" value="GAC48500.1"/>
    <property type="molecule type" value="Genomic_DNA"/>
</dbReference>
<evidence type="ECO:0000256" key="4">
    <source>
        <dbReference type="ARBA" id="ARBA00022679"/>
    </source>
</evidence>
<keyword evidence="6 8" id="KW-0234">DNA repair</keyword>
<dbReference type="Proteomes" id="UP000010988">
    <property type="component" value="Unassembled WGS sequence"/>
</dbReference>
<evidence type="ECO:0000256" key="3">
    <source>
        <dbReference type="ARBA" id="ARBA00022603"/>
    </source>
</evidence>
<organism evidence="11 12">
    <name type="scientific">Gordonia aichiensis NBRC 108223</name>
    <dbReference type="NCBI Taxonomy" id="1220583"/>
    <lineage>
        <taxon>Bacteria</taxon>
        <taxon>Bacillati</taxon>
        <taxon>Actinomycetota</taxon>
        <taxon>Actinomycetes</taxon>
        <taxon>Mycobacteriales</taxon>
        <taxon>Gordoniaceae</taxon>
        <taxon>Gordonia</taxon>
    </lineage>
</organism>
<proteinExistence type="inferred from homology"/>
<dbReference type="InterPro" id="IPR036388">
    <property type="entry name" value="WH-like_DNA-bd_sf"/>
</dbReference>
<dbReference type="GO" id="GO:0003908">
    <property type="term" value="F:methylated-DNA-[protein]-cysteine S-methyltransferase activity"/>
    <property type="evidence" value="ECO:0007669"/>
    <property type="project" value="UniProtKB-UniRule"/>
</dbReference>
<dbReference type="GO" id="GO:0006307">
    <property type="term" value="P:DNA alkylation repair"/>
    <property type="evidence" value="ECO:0007669"/>
    <property type="project" value="UniProtKB-UniRule"/>
</dbReference>
<dbReference type="InterPro" id="IPR023546">
    <property type="entry name" value="MGMT"/>
</dbReference>
<gene>
    <name evidence="11" type="primary">ogt</name>
    <name evidence="11" type="ORF">GOACH_05_03710</name>
</gene>
<comment type="miscellaneous">
    <text evidence="8">This enzyme catalyzes only one turnover and therefore is not strictly catalytic. According to one definition, an enzyme is a biocatalyst that acts repeatedly and over many reaction cycles.</text>
</comment>
<dbReference type="Gene3D" id="1.10.10.10">
    <property type="entry name" value="Winged helix-like DNA-binding domain superfamily/Winged helix DNA-binding domain"/>
    <property type="match status" value="1"/>
</dbReference>
<dbReference type="PANTHER" id="PTHR10815:SF5">
    <property type="entry name" value="METHYLATED-DNA--PROTEIN-CYSTEINE METHYLTRANSFERASE"/>
    <property type="match status" value="1"/>
</dbReference>
<dbReference type="RefSeq" id="WP_005173775.1">
    <property type="nucleotide sequence ID" value="NZ_BANR01000005.1"/>
</dbReference>
<dbReference type="InterPro" id="IPR014048">
    <property type="entry name" value="MethylDNA_cys_MeTrfase_DNA-bd"/>
</dbReference>
<protein>
    <recommendedName>
        <fullName evidence="8">Methylated-DNA--protein-cysteine methyltransferase</fullName>
        <ecNumber evidence="8">2.1.1.63</ecNumber>
    </recommendedName>
    <alternativeName>
        <fullName evidence="8">6-O-methylguanine-DNA methyltransferase</fullName>
        <shortName evidence="8">MGMT</shortName>
    </alternativeName>
    <alternativeName>
        <fullName evidence="8">O-6-methylguanine-DNA-alkyltransferase</fullName>
    </alternativeName>
</protein>
<evidence type="ECO:0000313" key="12">
    <source>
        <dbReference type="Proteomes" id="UP000010988"/>
    </source>
</evidence>
<comment type="function">
    <text evidence="8">Involved in the cellular defense against the biological effects of O6-methylguanine (O6-MeG) and O4-methylthymine (O4-MeT) in DNA. Repairs the methylated nucleobase in DNA by stoichiometrically transferring the methyl group to a cysteine residue in the enzyme. This is a suicide reaction: the enzyme is irreversibly inactivated.</text>
</comment>
<dbReference type="STRING" id="1220583.GOACH_05_03710"/>
<dbReference type="PANTHER" id="PTHR10815">
    <property type="entry name" value="METHYLATED-DNA--PROTEIN-CYSTEINE METHYLTRANSFERASE"/>
    <property type="match status" value="1"/>
</dbReference>
<keyword evidence="5 8" id="KW-0227">DNA damage</keyword>
<evidence type="ECO:0000256" key="8">
    <source>
        <dbReference type="HAMAP-Rule" id="MF_00772"/>
    </source>
</evidence>
<dbReference type="CDD" id="cd06445">
    <property type="entry name" value="ATase"/>
    <property type="match status" value="1"/>
</dbReference>
<dbReference type="AlphaFoldDB" id="L7KI19"/>
<evidence type="ECO:0000256" key="2">
    <source>
        <dbReference type="ARBA" id="ARBA00008711"/>
    </source>
</evidence>
<evidence type="ECO:0000256" key="7">
    <source>
        <dbReference type="ARBA" id="ARBA00049348"/>
    </source>
</evidence>
<accession>L7KI19</accession>
<dbReference type="Pfam" id="PF01035">
    <property type="entry name" value="DNA_binding_1"/>
    <property type="match status" value="1"/>
</dbReference>